<dbReference type="AlphaFoldDB" id="A0A9D3X668"/>
<evidence type="ECO:0000313" key="2">
    <source>
        <dbReference type="EMBL" id="KAH1173440.1"/>
    </source>
</evidence>
<proteinExistence type="predicted"/>
<feature type="transmembrane region" description="Helical" evidence="1">
    <location>
        <begin position="84"/>
        <end position="101"/>
    </location>
</feature>
<dbReference type="EMBL" id="JAHDVG010000482">
    <property type="protein sequence ID" value="KAH1173440.1"/>
    <property type="molecule type" value="Genomic_DNA"/>
</dbReference>
<sequence>MLQCTKIYIFIQNIYIYLKGGYRTLLGSDGPSFALKGYSSIRLEAKTQGMGKYRLFNGGDFLINGSRIAYNTPRDTLEQFQLEIWFIMVVSCIGYNTYVFYMKNHH</sequence>
<protein>
    <submittedName>
        <fullName evidence="2">Uncharacterized protein</fullName>
    </submittedName>
</protein>
<keyword evidence="3" id="KW-1185">Reference proteome</keyword>
<keyword evidence="1" id="KW-0812">Transmembrane</keyword>
<reference evidence="2" key="1">
    <citation type="submission" date="2021-09" db="EMBL/GenBank/DDBJ databases">
        <title>The genome of Mauremys mutica provides insights into the evolution of semi-aquatic lifestyle.</title>
        <authorList>
            <person name="Gong S."/>
            <person name="Gao Y."/>
        </authorList>
    </citation>
    <scope>NUCLEOTIDE SEQUENCE</scope>
    <source>
        <strain evidence="2">MM-2020</strain>
        <tissue evidence="2">Muscle</tissue>
    </source>
</reference>
<dbReference type="Proteomes" id="UP000827986">
    <property type="component" value="Unassembled WGS sequence"/>
</dbReference>
<evidence type="ECO:0000313" key="3">
    <source>
        <dbReference type="Proteomes" id="UP000827986"/>
    </source>
</evidence>
<keyword evidence="1" id="KW-0472">Membrane</keyword>
<keyword evidence="1" id="KW-1133">Transmembrane helix</keyword>
<gene>
    <name evidence="2" type="ORF">KIL84_017279</name>
</gene>
<evidence type="ECO:0000256" key="1">
    <source>
        <dbReference type="SAM" id="Phobius"/>
    </source>
</evidence>
<name>A0A9D3X668_9SAUR</name>
<organism evidence="2 3">
    <name type="scientific">Mauremys mutica</name>
    <name type="common">yellowpond turtle</name>
    <dbReference type="NCBI Taxonomy" id="74926"/>
    <lineage>
        <taxon>Eukaryota</taxon>
        <taxon>Metazoa</taxon>
        <taxon>Chordata</taxon>
        <taxon>Craniata</taxon>
        <taxon>Vertebrata</taxon>
        <taxon>Euteleostomi</taxon>
        <taxon>Archelosauria</taxon>
        <taxon>Testudinata</taxon>
        <taxon>Testudines</taxon>
        <taxon>Cryptodira</taxon>
        <taxon>Durocryptodira</taxon>
        <taxon>Testudinoidea</taxon>
        <taxon>Geoemydidae</taxon>
        <taxon>Geoemydinae</taxon>
        <taxon>Mauremys</taxon>
    </lineage>
</organism>
<accession>A0A9D3X668</accession>
<comment type="caution">
    <text evidence="2">The sequence shown here is derived from an EMBL/GenBank/DDBJ whole genome shotgun (WGS) entry which is preliminary data.</text>
</comment>